<keyword evidence="1" id="KW-0597">Phosphoprotein</keyword>
<name>A0A420WEI7_9PROT</name>
<evidence type="ECO:0000259" key="2">
    <source>
        <dbReference type="PROSITE" id="PS50110"/>
    </source>
</evidence>
<protein>
    <submittedName>
        <fullName evidence="3">Response regulator receiver domain-containing protein</fullName>
    </submittedName>
</protein>
<evidence type="ECO:0000256" key="1">
    <source>
        <dbReference type="PROSITE-ProRule" id="PRU00169"/>
    </source>
</evidence>
<accession>A0A420WEI7</accession>
<sequence length="119" mass="13508">MKRLLLVDDDKLEFMFVNFLLKDRYNDGFELGYASSISDAQDYLSKQGVDYILLDDKLGNGITSAESIPQLQKRAFNVPIVVISKDINGPHLRDRRRMGTNKVVDKFKLKNALADGLLD</sequence>
<reference evidence="3 4" key="1">
    <citation type="submission" date="2018-10" db="EMBL/GenBank/DDBJ databases">
        <title>Genomic Encyclopedia of Type Strains, Phase IV (KMG-IV): sequencing the most valuable type-strain genomes for metagenomic binning, comparative biology and taxonomic classification.</title>
        <authorList>
            <person name="Goeker M."/>
        </authorList>
    </citation>
    <scope>NUCLEOTIDE SEQUENCE [LARGE SCALE GENOMIC DNA]</scope>
    <source>
        <strain evidence="3 4">DSM 22008</strain>
    </source>
</reference>
<feature type="modified residue" description="4-aspartylphosphate" evidence="1">
    <location>
        <position position="55"/>
    </location>
</feature>
<comment type="caution">
    <text evidence="3">The sequence shown here is derived from an EMBL/GenBank/DDBJ whole genome shotgun (WGS) entry which is preliminary data.</text>
</comment>
<proteinExistence type="predicted"/>
<evidence type="ECO:0000313" key="3">
    <source>
        <dbReference type="EMBL" id="RKQ69398.1"/>
    </source>
</evidence>
<keyword evidence="4" id="KW-1185">Reference proteome</keyword>
<gene>
    <name evidence="3" type="ORF">DES40_2198</name>
</gene>
<feature type="domain" description="Response regulatory" evidence="2">
    <location>
        <begin position="3"/>
        <end position="119"/>
    </location>
</feature>
<dbReference type="PROSITE" id="PS50110">
    <property type="entry name" value="RESPONSE_REGULATORY"/>
    <property type="match status" value="1"/>
</dbReference>
<dbReference type="SUPFAM" id="SSF52172">
    <property type="entry name" value="CheY-like"/>
    <property type="match status" value="1"/>
</dbReference>
<dbReference type="GO" id="GO:0000160">
    <property type="term" value="P:phosphorelay signal transduction system"/>
    <property type="evidence" value="ECO:0007669"/>
    <property type="project" value="InterPro"/>
</dbReference>
<dbReference type="InParanoid" id="A0A420WEI7"/>
<organism evidence="3 4">
    <name type="scientific">Litorimonas taeanensis</name>
    <dbReference type="NCBI Taxonomy" id="568099"/>
    <lineage>
        <taxon>Bacteria</taxon>
        <taxon>Pseudomonadati</taxon>
        <taxon>Pseudomonadota</taxon>
        <taxon>Alphaproteobacteria</taxon>
        <taxon>Maricaulales</taxon>
        <taxon>Robiginitomaculaceae</taxon>
    </lineage>
</organism>
<dbReference type="RefSeq" id="WP_121102027.1">
    <property type="nucleotide sequence ID" value="NZ_RBII01000002.1"/>
</dbReference>
<evidence type="ECO:0000313" key="4">
    <source>
        <dbReference type="Proteomes" id="UP000282211"/>
    </source>
</evidence>
<dbReference type="Gene3D" id="3.40.50.2300">
    <property type="match status" value="1"/>
</dbReference>
<dbReference type="Pfam" id="PF00072">
    <property type="entry name" value="Response_reg"/>
    <property type="match status" value="1"/>
</dbReference>
<dbReference type="OrthoDB" id="9789181at2"/>
<dbReference type="AlphaFoldDB" id="A0A420WEI7"/>
<dbReference type="InterPro" id="IPR011006">
    <property type="entry name" value="CheY-like_superfamily"/>
</dbReference>
<dbReference type="EMBL" id="RBII01000002">
    <property type="protein sequence ID" value="RKQ69398.1"/>
    <property type="molecule type" value="Genomic_DNA"/>
</dbReference>
<dbReference type="InterPro" id="IPR001789">
    <property type="entry name" value="Sig_transdc_resp-reg_receiver"/>
</dbReference>
<dbReference type="Proteomes" id="UP000282211">
    <property type="component" value="Unassembled WGS sequence"/>
</dbReference>
<dbReference type="CDD" id="cd00156">
    <property type="entry name" value="REC"/>
    <property type="match status" value="1"/>
</dbReference>